<proteinExistence type="predicted"/>
<organism evidence="1">
    <name type="scientific">freshwater metagenome</name>
    <dbReference type="NCBI Taxonomy" id="449393"/>
    <lineage>
        <taxon>unclassified sequences</taxon>
        <taxon>metagenomes</taxon>
        <taxon>ecological metagenomes</taxon>
    </lineage>
</organism>
<sequence length="108" mass="11538">MSTPTRPTTISARDADTGWTEIHLPTADQPTWRDENGDVITYLALKSRHCEHDIDALLTETVCELTRAALTARADGDTGTARRLVTGISLLLGEVTGAVGPASRQPAP</sequence>
<gene>
    <name evidence="1" type="ORF">UFOPK3609_00105</name>
</gene>
<evidence type="ECO:0000313" key="1">
    <source>
        <dbReference type="EMBL" id="CAB4897602.1"/>
    </source>
</evidence>
<protein>
    <submittedName>
        <fullName evidence="1">Unannotated protein</fullName>
    </submittedName>
</protein>
<dbReference type="AlphaFoldDB" id="A0A6J7FPE5"/>
<reference evidence="1" key="1">
    <citation type="submission" date="2020-05" db="EMBL/GenBank/DDBJ databases">
        <authorList>
            <person name="Chiriac C."/>
            <person name="Salcher M."/>
            <person name="Ghai R."/>
            <person name="Kavagutti S V."/>
        </authorList>
    </citation>
    <scope>NUCLEOTIDE SEQUENCE</scope>
</reference>
<accession>A0A6J7FPE5</accession>
<dbReference type="EMBL" id="CAFBMQ010000002">
    <property type="protein sequence ID" value="CAB4897602.1"/>
    <property type="molecule type" value="Genomic_DNA"/>
</dbReference>
<name>A0A6J7FPE5_9ZZZZ</name>